<feature type="transmembrane region" description="Helical" evidence="1">
    <location>
        <begin position="26"/>
        <end position="47"/>
    </location>
</feature>
<reference evidence="2 3" key="1">
    <citation type="submission" date="2022-05" db="EMBL/GenBank/DDBJ databases">
        <authorList>
            <person name="Park J.-S."/>
        </authorList>
    </citation>
    <scope>NUCLEOTIDE SEQUENCE [LARGE SCALE GENOMIC DNA]</scope>
    <source>
        <strain evidence="2 3">2012CJ34-2</strain>
    </source>
</reference>
<comment type="caution">
    <text evidence="2">The sequence shown here is derived from an EMBL/GenBank/DDBJ whole genome shotgun (WGS) entry which is preliminary data.</text>
</comment>
<organism evidence="2 3">
    <name type="scientific">Parendozoicomonas callyspongiae</name>
    <dbReference type="NCBI Taxonomy" id="2942213"/>
    <lineage>
        <taxon>Bacteria</taxon>
        <taxon>Pseudomonadati</taxon>
        <taxon>Pseudomonadota</taxon>
        <taxon>Gammaproteobacteria</taxon>
        <taxon>Oceanospirillales</taxon>
        <taxon>Endozoicomonadaceae</taxon>
        <taxon>Parendozoicomonas</taxon>
    </lineage>
</organism>
<sequence length="66" mass="7112">MALAITFAVMMGISNGIEKVNKVMMPADHLFAVVFFVVVLFAGVRIVNYASNHCLRTLSSFSASSS</sequence>
<keyword evidence="1" id="KW-0812">Transmembrane</keyword>
<dbReference type="EMBL" id="JAMFLX010000017">
    <property type="protein sequence ID" value="MCL6270836.1"/>
    <property type="molecule type" value="Genomic_DNA"/>
</dbReference>
<dbReference type="RefSeq" id="WP_249700132.1">
    <property type="nucleotide sequence ID" value="NZ_JAMFLX010000017.1"/>
</dbReference>
<keyword evidence="3" id="KW-1185">Reference proteome</keyword>
<proteinExistence type="predicted"/>
<dbReference type="SUPFAM" id="SSF161070">
    <property type="entry name" value="SNF-like"/>
    <property type="match status" value="1"/>
</dbReference>
<keyword evidence="1" id="KW-0472">Membrane</keyword>
<name>A0ABT0PIJ5_9GAMM</name>
<gene>
    <name evidence="2" type="ORF">M3P05_12975</name>
</gene>
<dbReference type="Proteomes" id="UP001203338">
    <property type="component" value="Unassembled WGS sequence"/>
</dbReference>
<protein>
    <submittedName>
        <fullName evidence="2">Uncharacterized protein</fullName>
    </submittedName>
</protein>
<evidence type="ECO:0000256" key="1">
    <source>
        <dbReference type="SAM" id="Phobius"/>
    </source>
</evidence>
<evidence type="ECO:0000313" key="3">
    <source>
        <dbReference type="Proteomes" id="UP001203338"/>
    </source>
</evidence>
<evidence type="ECO:0000313" key="2">
    <source>
        <dbReference type="EMBL" id="MCL6270836.1"/>
    </source>
</evidence>
<keyword evidence="1" id="KW-1133">Transmembrane helix</keyword>
<accession>A0ABT0PIJ5</accession>
<dbReference type="InterPro" id="IPR037272">
    <property type="entry name" value="SNS_sf"/>
</dbReference>